<dbReference type="Proteomes" id="UP000593561">
    <property type="component" value="Unassembled WGS sequence"/>
</dbReference>
<protein>
    <submittedName>
        <fullName evidence="1">Uncharacterized protein</fullName>
    </submittedName>
</protein>
<proteinExistence type="predicted"/>
<name>A0A7J8SSD0_GOSDV</name>
<feature type="non-terminal residue" evidence="1">
    <location>
        <position position="86"/>
    </location>
</feature>
<evidence type="ECO:0000313" key="2">
    <source>
        <dbReference type="Proteomes" id="UP000593561"/>
    </source>
</evidence>
<sequence length="86" mass="10034">MGRVIILRVTTSTPYRIYTVAHLEERNKRVHEKTSRSGKEIAFFIKRYISKLSGIEEKVPKVITGDRKWKHPPGQFVKVNFDAAYD</sequence>
<comment type="caution">
    <text evidence="1">The sequence shown here is derived from an EMBL/GenBank/DDBJ whole genome shotgun (WGS) entry which is preliminary data.</text>
</comment>
<reference evidence="1 2" key="1">
    <citation type="journal article" date="2019" name="Genome Biol. Evol.">
        <title>Insights into the evolution of the New World diploid cottons (Gossypium, subgenus Houzingenia) based on genome sequencing.</title>
        <authorList>
            <person name="Grover C.E."/>
            <person name="Arick M.A. 2nd"/>
            <person name="Thrash A."/>
            <person name="Conover J.L."/>
            <person name="Sanders W.S."/>
            <person name="Peterson D.G."/>
            <person name="Frelichowski J.E."/>
            <person name="Scheffler J.A."/>
            <person name="Scheffler B.E."/>
            <person name="Wendel J.F."/>
        </authorList>
    </citation>
    <scope>NUCLEOTIDE SEQUENCE [LARGE SCALE GENOMIC DNA]</scope>
    <source>
        <strain evidence="1">27</strain>
        <tissue evidence="1">Leaf</tissue>
    </source>
</reference>
<organism evidence="1 2">
    <name type="scientific">Gossypium davidsonii</name>
    <name type="common">Davidson's cotton</name>
    <name type="synonym">Gossypium klotzschianum subsp. davidsonii</name>
    <dbReference type="NCBI Taxonomy" id="34287"/>
    <lineage>
        <taxon>Eukaryota</taxon>
        <taxon>Viridiplantae</taxon>
        <taxon>Streptophyta</taxon>
        <taxon>Embryophyta</taxon>
        <taxon>Tracheophyta</taxon>
        <taxon>Spermatophyta</taxon>
        <taxon>Magnoliopsida</taxon>
        <taxon>eudicotyledons</taxon>
        <taxon>Gunneridae</taxon>
        <taxon>Pentapetalae</taxon>
        <taxon>rosids</taxon>
        <taxon>malvids</taxon>
        <taxon>Malvales</taxon>
        <taxon>Malvaceae</taxon>
        <taxon>Malvoideae</taxon>
        <taxon>Gossypium</taxon>
    </lineage>
</organism>
<accession>A0A7J8SSD0</accession>
<gene>
    <name evidence="1" type="ORF">Godav_023597</name>
</gene>
<dbReference type="AlphaFoldDB" id="A0A7J8SSD0"/>
<keyword evidence="2" id="KW-1185">Reference proteome</keyword>
<evidence type="ECO:0000313" key="1">
    <source>
        <dbReference type="EMBL" id="MBA0628969.1"/>
    </source>
</evidence>
<dbReference type="EMBL" id="JABFAC010000011">
    <property type="protein sequence ID" value="MBA0628969.1"/>
    <property type="molecule type" value="Genomic_DNA"/>
</dbReference>